<dbReference type="PATRIC" id="fig|218284.4.peg.3730"/>
<protein>
    <submittedName>
        <fullName evidence="2">Spore protein</fullName>
    </submittedName>
</protein>
<sequence>MTKGNNKNKGKSAKSVNPQGISEDAEFAIEPKSALENAAKKKNKK</sequence>
<feature type="region of interest" description="Disordered" evidence="1">
    <location>
        <begin position="1"/>
        <end position="30"/>
    </location>
</feature>
<evidence type="ECO:0000313" key="3">
    <source>
        <dbReference type="Proteomes" id="UP000050398"/>
    </source>
</evidence>
<evidence type="ECO:0000313" key="2">
    <source>
        <dbReference type="EMBL" id="KPL59830.1"/>
    </source>
</evidence>
<name>A0A0P6VXJ2_9BACI</name>
<dbReference type="RefSeq" id="WP_060672393.1">
    <property type="nucleotide sequence ID" value="NZ_JBCNGU010000018.1"/>
</dbReference>
<comment type="caution">
    <text evidence="2">The sequence shown here is derived from an EMBL/GenBank/DDBJ whole genome shotgun (WGS) entry which is preliminary data.</text>
</comment>
<dbReference type="AlphaFoldDB" id="A0A0P6VXJ2"/>
<proteinExistence type="predicted"/>
<dbReference type="EMBL" id="LIXZ01000006">
    <property type="protein sequence ID" value="KPL59830.1"/>
    <property type="molecule type" value="Genomic_DNA"/>
</dbReference>
<feature type="compositionally biased region" description="Basic residues" evidence="1">
    <location>
        <begin position="1"/>
        <end position="12"/>
    </location>
</feature>
<gene>
    <name evidence="2" type="ORF">AM506_10285</name>
</gene>
<dbReference type="Proteomes" id="UP000050398">
    <property type="component" value="Unassembled WGS sequence"/>
</dbReference>
<accession>A0A0P6VXJ2</accession>
<reference evidence="2 3" key="1">
    <citation type="submission" date="2015-08" db="EMBL/GenBank/DDBJ databases">
        <title>Draft Genome Sequence of Bacillus vietnamensis UCD-SED5.</title>
        <authorList>
            <person name="Lee R.D."/>
            <person name="Jospin G."/>
            <person name="Lang J.M."/>
            <person name="Coil D.A."/>
            <person name="Eisen J.A."/>
        </authorList>
    </citation>
    <scope>NUCLEOTIDE SEQUENCE [LARGE SCALE GENOMIC DNA]</scope>
    <source>
        <strain evidence="2 3">UCD-SED5</strain>
    </source>
</reference>
<evidence type="ECO:0000256" key="1">
    <source>
        <dbReference type="SAM" id="MobiDB-lite"/>
    </source>
</evidence>
<organism evidence="2 3">
    <name type="scientific">Rossellomorea vietnamensis</name>
    <dbReference type="NCBI Taxonomy" id="218284"/>
    <lineage>
        <taxon>Bacteria</taxon>
        <taxon>Bacillati</taxon>
        <taxon>Bacillota</taxon>
        <taxon>Bacilli</taxon>
        <taxon>Bacillales</taxon>
        <taxon>Bacillaceae</taxon>
        <taxon>Rossellomorea</taxon>
    </lineage>
</organism>